<dbReference type="EMBL" id="FN650140">
    <property type="protein sequence ID" value="CBJ12681.1"/>
    <property type="molecule type" value="Genomic_DNA"/>
</dbReference>
<protein>
    <recommendedName>
        <fullName evidence="3">Endonuclease/exonuclease/phosphatase domain-containing protein</fullName>
    </recommendedName>
</protein>
<reference evidence="1 2" key="1">
    <citation type="journal article" date="2010" name="PLoS Genet.">
        <title>Analysis of the Legionella longbeachae genome and transcriptome uncovers unique strategies to cause Legionnaires' disease.</title>
        <authorList>
            <person name="Cazalet C."/>
            <person name="Gomez-Valero L."/>
            <person name="Rusniok C."/>
            <person name="Lomma M."/>
            <person name="Dervins-Ravault D."/>
            <person name="Newton H."/>
            <person name="Sansom F."/>
            <person name="Jarraud S."/>
            <person name="Zidane N."/>
            <person name="Ma L."/>
            <person name="Bouchier C."/>
            <person name="Etienne J."/>
            <person name="Hartland E."/>
            <person name="Buchrieser C."/>
        </authorList>
    </citation>
    <scope>NUCLEOTIDE SEQUENCE [LARGE SCALE GENOMIC DNA]</scope>
    <source>
        <strain evidence="1 2">NSW150</strain>
    </source>
</reference>
<gene>
    <name evidence="1" type="ordered locus">LLO_2274</name>
</gene>
<proteinExistence type="predicted"/>
<keyword evidence="2" id="KW-1185">Reference proteome</keyword>
<dbReference type="HOGENOM" id="CLU_454000_0_0_6"/>
<dbReference type="SUPFAM" id="SSF56219">
    <property type="entry name" value="DNase I-like"/>
    <property type="match status" value="1"/>
</dbReference>
<organism evidence="1 2">
    <name type="scientific">Legionella longbeachae serogroup 1 (strain NSW150)</name>
    <dbReference type="NCBI Taxonomy" id="661367"/>
    <lineage>
        <taxon>Bacteria</taxon>
        <taxon>Pseudomonadati</taxon>
        <taxon>Pseudomonadota</taxon>
        <taxon>Gammaproteobacteria</taxon>
        <taxon>Legionellales</taxon>
        <taxon>Legionellaceae</taxon>
        <taxon>Legionella</taxon>
    </lineage>
</organism>
<accession>D3HJT4</accession>
<dbReference type="Proteomes" id="UP000001060">
    <property type="component" value="Chromosome"/>
</dbReference>
<evidence type="ECO:0000313" key="2">
    <source>
        <dbReference type="Proteomes" id="UP000001060"/>
    </source>
</evidence>
<sequence length="601" mass="69200">MSGTSNYRIHRLVEEGSQTQILSNVHAVESFNKIEGIKKASIHLIKNKIGEPILVVHYHANSEDEKERSSDLKLINEAVHTLREKILKERRLNIKDWVIMGDFNQNIFKDREESQPIQLDSDVLKKIIGSVGKGFNFCDIAIPRGCLTKQRGLDEEGRLYNLYLNPQINKDKLLIKNDSKDFILHFKFETGSLVDKQAEILIQKNEIIKKSQIPFRNFLHEDTGFRDHYGSEPMQIGNIVLTVDSYLPTHGLKAIKDPHEFYTDDALKNHEVLLNIQELSTLKLFSLLGKKFNVPEDEIKLNTNNNIKNTLKTLNDAARVLNNTHANIVLYFQEVIESWCQSEEYLAALNLLQVHIREKVTSEMKDTLWLKAPVETFLNNQKFDLMGKIIQLCGQKQLQEMSGGYSLLNGIAFPGPKRVDKAHIKSTVEQIKFTPGVSYYTLQTEAGKNNKGDYFNTKLNKAINKHPINEWIMMLSTYFEKNATVDLKEKFDPLINHLKLYNKICKLNLPLLNRENEKNLEQQKDLILEIIKKNVIFYQAINSDLAQLLTTLSLQISKHFKQCVKNPKSKERALVGFFNSRNQEEIIISRQISETGISNQI</sequence>
<dbReference type="InterPro" id="IPR036691">
    <property type="entry name" value="Endo/exonu/phosph_ase_sf"/>
</dbReference>
<evidence type="ECO:0000313" key="1">
    <source>
        <dbReference type="EMBL" id="CBJ12681.1"/>
    </source>
</evidence>
<evidence type="ECO:0008006" key="3">
    <source>
        <dbReference type="Google" id="ProtNLM"/>
    </source>
</evidence>
<dbReference type="AlphaFoldDB" id="D3HJT4"/>
<name>D3HJT4_LEGLN</name>
<dbReference type="KEGG" id="llo:LLO_2274"/>